<gene>
    <name evidence="4" type="ORF">SAMN05421781_0766</name>
</gene>
<keyword evidence="1" id="KW-0547">Nucleotide-binding</keyword>
<evidence type="ECO:0000259" key="3">
    <source>
        <dbReference type="PROSITE" id="PS50893"/>
    </source>
</evidence>
<dbReference type="GO" id="GO:0005524">
    <property type="term" value="F:ATP binding"/>
    <property type="evidence" value="ECO:0007669"/>
    <property type="project" value="UniProtKB-KW"/>
</dbReference>
<dbReference type="GO" id="GO:0016887">
    <property type="term" value="F:ATP hydrolysis activity"/>
    <property type="evidence" value="ECO:0007669"/>
    <property type="project" value="InterPro"/>
</dbReference>
<dbReference type="PANTHER" id="PTHR43158">
    <property type="entry name" value="SKFA PEPTIDE EXPORT ATP-BINDING PROTEIN SKFE"/>
    <property type="match status" value="1"/>
</dbReference>
<sequence>MELKLSHVSLVYGKEQALDDVSLQLHSPKVYALIGRNGSGKTSLLSLIANYRQHSSGQIMLNGEPLFENSRQTKHVQFLFQRNFDEYDESGEELLQTAEDFIASFDIEAARRIASRFGLDLSIPMKNQSTGRRSMFQAIRGLASRAPVTIFDEVYTGMDAPSREIFYEEILKEQESHPRLIIISTHLISEMEHLFDEVIMLDQGRVVLADDYESVVSKGITLTGELGLVDRFTANLHVVKSRELGGTKSVVIFQQMEESLLKEAEELGLEIGRVTLQDIFTSVTKGEDPNEGQ</sequence>
<name>A0A1H2RGV7_9BACI</name>
<proteinExistence type="predicted"/>
<evidence type="ECO:0000256" key="1">
    <source>
        <dbReference type="ARBA" id="ARBA00022741"/>
    </source>
</evidence>
<evidence type="ECO:0000256" key="2">
    <source>
        <dbReference type="ARBA" id="ARBA00022840"/>
    </source>
</evidence>
<keyword evidence="2 4" id="KW-0067">ATP-binding</keyword>
<dbReference type="SMART" id="SM00382">
    <property type="entry name" value="AAA"/>
    <property type="match status" value="1"/>
</dbReference>
<dbReference type="STRING" id="1122204.SAMN05421781_0766"/>
<dbReference type="OrthoDB" id="9804819at2"/>
<dbReference type="PANTHER" id="PTHR43158:SF5">
    <property type="entry name" value="ABC TRANSPORTER, ATP-BINDING PROTEIN"/>
    <property type="match status" value="1"/>
</dbReference>
<dbReference type="SUPFAM" id="SSF52540">
    <property type="entry name" value="P-loop containing nucleoside triphosphate hydrolases"/>
    <property type="match status" value="1"/>
</dbReference>
<protein>
    <submittedName>
        <fullName evidence="4">ABC-2 type transport system ATP-binding protein</fullName>
    </submittedName>
</protein>
<feature type="domain" description="ABC transporter" evidence="3">
    <location>
        <begin position="3"/>
        <end position="228"/>
    </location>
</feature>
<dbReference type="Proteomes" id="UP000199488">
    <property type="component" value="Unassembled WGS sequence"/>
</dbReference>
<reference evidence="4 5" key="1">
    <citation type="submission" date="2016-10" db="EMBL/GenBank/DDBJ databases">
        <authorList>
            <person name="de Groot N.N."/>
        </authorList>
    </citation>
    <scope>NUCLEOTIDE SEQUENCE [LARGE SCALE GENOMIC DNA]</scope>
    <source>
        <strain evidence="4 5">DSM 23126</strain>
    </source>
</reference>
<dbReference type="Gene3D" id="3.40.50.300">
    <property type="entry name" value="P-loop containing nucleotide triphosphate hydrolases"/>
    <property type="match status" value="1"/>
</dbReference>
<dbReference type="PROSITE" id="PS50893">
    <property type="entry name" value="ABC_TRANSPORTER_2"/>
    <property type="match status" value="1"/>
</dbReference>
<dbReference type="InterPro" id="IPR003593">
    <property type="entry name" value="AAA+_ATPase"/>
</dbReference>
<evidence type="ECO:0000313" key="5">
    <source>
        <dbReference type="Proteomes" id="UP000199488"/>
    </source>
</evidence>
<evidence type="ECO:0000313" key="4">
    <source>
        <dbReference type="EMBL" id="SDW18686.1"/>
    </source>
</evidence>
<dbReference type="Pfam" id="PF00005">
    <property type="entry name" value="ABC_tran"/>
    <property type="match status" value="1"/>
</dbReference>
<dbReference type="InterPro" id="IPR003439">
    <property type="entry name" value="ABC_transporter-like_ATP-bd"/>
</dbReference>
<dbReference type="AlphaFoldDB" id="A0A1H2RGV7"/>
<dbReference type="InterPro" id="IPR027417">
    <property type="entry name" value="P-loop_NTPase"/>
</dbReference>
<dbReference type="RefSeq" id="WP_091611364.1">
    <property type="nucleotide sequence ID" value="NZ_FNNC01000001.1"/>
</dbReference>
<accession>A0A1H2RGV7</accession>
<keyword evidence="5" id="KW-1185">Reference proteome</keyword>
<dbReference type="EMBL" id="FNNC01000001">
    <property type="protein sequence ID" value="SDW18686.1"/>
    <property type="molecule type" value="Genomic_DNA"/>
</dbReference>
<organism evidence="4 5">
    <name type="scientific">Marinococcus luteus</name>
    <dbReference type="NCBI Taxonomy" id="1122204"/>
    <lineage>
        <taxon>Bacteria</taxon>
        <taxon>Bacillati</taxon>
        <taxon>Bacillota</taxon>
        <taxon>Bacilli</taxon>
        <taxon>Bacillales</taxon>
        <taxon>Bacillaceae</taxon>
        <taxon>Marinococcus</taxon>
    </lineage>
</organism>